<proteinExistence type="predicted"/>
<evidence type="ECO:0000313" key="6">
    <source>
        <dbReference type="Proteomes" id="UP000324327"/>
    </source>
</evidence>
<dbReference type="Pfam" id="PF21906">
    <property type="entry name" value="WHD_NrtR"/>
    <property type="match status" value="1"/>
</dbReference>
<dbReference type="SUPFAM" id="SSF55811">
    <property type="entry name" value="Nudix"/>
    <property type="match status" value="1"/>
</dbReference>
<dbReference type="InterPro" id="IPR000086">
    <property type="entry name" value="NUDIX_hydrolase_dom"/>
</dbReference>
<dbReference type="PANTHER" id="PTHR43736:SF4">
    <property type="entry name" value="SLR1690 PROTEIN"/>
    <property type="match status" value="1"/>
</dbReference>
<dbReference type="Pfam" id="PF00293">
    <property type="entry name" value="NUDIX"/>
    <property type="match status" value="1"/>
</dbReference>
<dbReference type="Proteomes" id="UP000049472">
    <property type="component" value="Unassembled WGS sequence"/>
</dbReference>
<keyword evidence="1 4" id="KW-0378">Hydrolase</keyword>
<reference evidence="4 6" key="4">
    <citation type="submission" date="2019-09" db="EMBL/GenBank/DDBJ databases">
        <title>Strain-level analysis of Eubacterium rectale using genomes from metagenomes.</title>
        <authorList>
            <person name="Karcher N."/>
            <person name="Segata N."/>
        </authorList>
    </citation>
    <scope>NUCLEOTIDE SEQUENCE [LARGE SCALE GENOMIC DNA]</scope>
    <source>
        <strain evidence="4 6">T3WBe13</strain>
    </source>
</reference>
<dbReference type="InterPro" id="IPR054105">
    <property type="entry name" value="WHD_NrtR"/>
</dbReference>
<dbReference type="InterPro" id="IPR015797">
    <property type="entry name" value="NUDIX_hydrolase-like_dom_sf"/>
</dbReference>
<dbReference type="PANTHER" id="PTHR43736">
    <property type="entry name" value="ADP-RIBOSE PYROPHOSPHATASE"/>
    <property type="match status" value="1"/>
</dbReference>
<reference evidence="5" key="1">
    <citation type="submission" date="2015-05" db="EMBL/GenBank/DDBJ databases">
        <authorList>
            <consortium name="Pathogen Informatics"/>
        </authorList>
    </citation>
    <scope>NUCLEOTIDE SEQUENCE [LARGE SCALE GENOMIC DNA]</scope>
    <source>
        <strain evidence="5">T1-815</strain>
    </source>
</reference>
<dbReference type="Proteomes" id="UP000324327">
    <property type="component" value="Unassembled WGS sequence"/>
</dbReference>
<organism evidence="3 5">
    <name type="scientific">Agathobacter rectalis</name>
    <dbReference type="NCBI Taxonomy" id="39491"/>
    <lineage>
        <taxon>Bacteria</taxon>
        <taxon>Bacillati</taxon>
        <taxon>Bacillota</taxon>
        <taxon>Clostridia</taxon>
        <taxon>Lachnospirales</taxon>
        <taxon>Lachnospiraceae</taxon>
        <taxon>Agathobacter</taxon>
    </lineage>
</organism>
<dbReference type="PROSITE" id="PS00893">
    <property type="entry name" value="NUDIX_BOX"/>
    <property type="match status" value="1"/>
</dbReference>
<evidence type="ECO:0000313" key="4">
    <source>
        <dbReference type="EMBL" id="TYL57938.1"/>
    </source>
</evidence>
<feature type="domain" description="Nudix hydrolase" evidence="2">
    <location>
        <begin position="25"/>
        <end position="174"/>
    </location>
</feature>
<dbReference type="Gene3D" id="3.90.79.10">
    <property type="entry name" value="Nucleoside Triphosphate Pyrophosphohydrolase"/>
    <property type="match status" value="1"/>
</dbReference>
<dbReference type="Gene3D" id="1.10.10.10">
    <property type="entry name" value="Winged helix-like DNA-binding domain superfamily/Winged helix DNA-binding domain"/>
    <property type="match status" value="1"/>
</dbReference>
<dbReference type="GO" id="GO:0016787">
    <property type="term" value="F:hydrolase activity"/>
    <property type="evidence" value="ECO:0007669"/>
    <property type="project" value="UniProtKB-KW"/>
</dbReference>
<dbReference type="InterPro" id="IPR036388">
    <property type="entry name" value="WH-like_DNA-bd_sf"/>
</dbReference>
<gene>
    <name evidence="4" type="ORF">FYL31_11325</name>
    <name evidence="3" type="ORF">T1815_26151</name>
</gene>
<protein>
    <submittedName>
        <fullName evidence="4">NUDIX hydrolase</fullName>
    </submittedName>
</protein>
<evidence type="ECO:0000256" key="1">
    <source>
        <dbReference type="ARBA" id="ARBA00022801"/>
    </source>
</evidence>
<accession>A0A0M6WUW0</accession>
<evidence type="ECO:0000313" key="5">
    <source>
        <dbReference type="Proteomes" id="UP000049472"/>
    </source>
</evidence>
<keyword evidence="5" id="KW-1185">Reference proteome</keyword>
<dbReference type="PROSITE" id="PS51462">
    <property type="entry name" value="NUDIX"/>
    <property type="match status" value="1"/>
</dbReference>
<dbReference type="RefSeq" id="WP_055062537.1">
    <property type="nucleotide sequence ID" value="NZ_CVRQ01000029.1"/>
</dbReference>
<name>A0A0M6WUW0_9FIRM</name>
<dbReference type="SUPFAM" id="SSF46785">
    <property type="entry name" value="Winged helix' DNA-binding domain"/>
    <property type="match status" value="1"/>
</dbReference>
<reference evidence="4 6" key="3">
    <citation type="submission" date="2019-08" db="EMBL/GenBank/DDBJ databases">
        <authorList>
            <person name="Duncan S."/>
            <person name="Walker A."/>
        </authorList>
    </citation>
    <scope>NUCLEOTIDE SEQUENCE [LARGE SCALE GENOMIC DNA]</scope>
    <source>
        <strain evidence="4 6">T3WBe13</strain>
    </source>
</reference>
<dbReference type="CDD" id="cd18873">
    <property type="entry name" value="NUDIX_NadM_like"/>
    <property type="match status" value="1"/>
</dbReference>
<dbReference type="EMBL" id="VSTF01000014">
    <property type="protein sequence ID" value="TYL57938.1"/>
    <property type="molecule type" value="Genomic_DNA"/>
</dbReference>
<evidence type="ECO:0000313" key="3">
    <source>
        <dbReference type="EMBL" id="CRL41218.1"/>
    </source>
</evidence>
<evidence type="ECO:0000259" key="2">
    <source>
        <dbReference type="PROSITE" id="PS51462"/>
    </source>
</evidence>
<dbReference type="EMBL" id="CVRQ01000029">
    <property type="protein sequence ID" value="CRL41218.1"/>
    <property type="molecule type" value="Genomic_DNA"/>
</dbReference>
<dbReference type="InterPro" id="IPR020084">
    <property type="entry name" value="NUDIX_hydrolase_CS"/>
</dbReference>
<dbReference type="InterPro" id="IPR036390">
    <property type="entry name" value="WH_DNA-bd_sf"/>
</dbReference>
<sequence>MKKKVETLKENEEYVKAYDDSKFEKPSVTADIVIFEIFDSEENNYRKISEKKLKVLLIQRGMEPFKDCYALPGGFVRPGENVCKAAERELQEETNLNCNFLEQFGTYSDPERDPRRWVITNGFMALVSSNHEIIKAGDDASAAKWFDVSFKEVNGEWLLRLTHEEDVICARLKEISSQWDVKKKFKTIESDDIAFDHQLIIADAIIQLRKWITETHIAFRLLPEKFTLRELQQIHESVLDTKLLVPAFRRKVALLVEDTGEMTGDAGHRPAVLYREKLQSGGRENE</sequence>
<dbReference type="AlphaFoldDB" id="A0A0M6WUW0"/>
<reference evidence="3" key="2">
    <citation type="submission" date="2015-05" db="EMBL/GenBank/DDBJ databases">
        <authorList>
            <person name="Wang D.B."/>
            <person name="Wang M."/>
        </authorList>
    </citation>
    <scope>NUCLEOTIDE SEQUENCE [LARGE SCALE GENOMIC DNA]</scope>
    <source>
        <strain evidence="3">T1-815</strain>
    </source>
</reference>